<dbReference type="EMBL" id="SNRY01001689">
    <property type="protein sequence ID" value="KAA6329181.1"/>
    <property type="molecule type" value="Genomic_DNA"/>
</dbReference>
<comment type="caution">
    <text evidence="1">The sequence shown here is derived from an EMBL/GenBank/DDBJ whole genome shotgun (WGS) entry which is preliminary data.</text>
</comment>
<evidence type="ECO:0000313" key="1">
    <source>
        <dbReference type="EMBL" id="KAA6329181.1"/>
    </source>
</evidence>
<gene>
    <name evidence="1" type="ORF">EZS27_021988</name>
</gene>
<protein>
    <submittedName>
        <fullName evidence="1">Uncharacterized protein</fullName>
    </submittedName>
</protein>
<accession>A0A5J4R7U0</accession>
<sequence>MEDTSNEVESGKWNVESYLLRSKSLLPFYQCTVGDTKIRF</sequence>
<organism evidence="1">
    <name type="scientific">termite gut metagenome</name>
    <dbReference type="NCBI Taxonomy" id="433724"/>
    <lineage>
        <taxon>unclassified sequences</taxon>
        <taxon>metagenomes</taxon>
        <taxon>organismal metagenomes</taxon>
    </lineage>
</organism>
<name>A0A5J4R7U0_9ZZZZ</name>
<dbReference type="AlphaFoldDB" id="A0A5J4R7U0"/>
<reference evidence="1" key="1">
    <citation type="submission" date="2019-03" db="EMBL/GenBank/DDBJ databases">
        <title>Single cell metagenomics reveals metabolic interactions within the superorganism composed of flagellate Streblomastix strix and complex community of Bacteroidetes bacteria on its surface.</title>
        <authorList>
            <person name="Treitli S.C."/>
            <person name="Kolisko M."/>
            <person name="Husnik F."/>
            <person name="Keeling P."/>
            <person name="Hampl V."/>
        </authorList>
    </citation>
    <scope>NUCLEOTIDE SEQUENCE</scope>
    <source>
        <strain evidence="1">STM</strain>
    </source>
</reference>
<proteinExistence type="predicted"/>